<protein>
    <submittedName>
        <fullName evidence="6">Transcriptional regulator</fullName>
    </submittedName>
</protein>
<dbReference type="InterPro" id="IPR009057">
    <property type="entry name" value="Homeodomain-like_sf"/>
</dbReference>
<dbReference type="GO" id="GO:0045892">
    <property type="term" value="P:negative regulation of DNA-templated transcription"/>
    <property type="evidence" value="ECO:0007669"/>
    <property type="project" value="InterPro"/>
</dbReference>
<feature type="DNA-binding region" description="H-T-H motif" evidence="4">
    <location>
        <begin position="32"/>
        <end position="51"/>
    </location>
</feature>
<dbReference type="GO" id="GO:0003700">
    <property type="term" value="F:DNA-binding transcription factor activity"/>
    <property type="evidence" value="ECO:0007669"/>
    <property type="project" value="InterPro"/>
</dbReference>
<evidence type="ECO:0000259" key="5">
    <source>
        <dbReference type="PROSITE" id="PS50977"/>
    </source>
</evidence>
<dbReference type="EMBL" id="CP003273">
    <property type="protein sequence ID" value="AGL01214.1"/>
    <property type="molecule type" value="Genomic_DNA"/>
</dbReference>
<dbReference type="OrthoDB" id="13453at2"/>
<keyword evidence="7" id="KW-1185">Reference proteome</keyword>
<dbReference type="PRINTS" id="PR00455">
    <property type="entry name" value="HTHTETR"/>
</dbReference>
<dbReference type="RefSeq" id="WP_006524443.1">
    <property type="nucleotide sequence ID" value="NC_021184.1"/>
</dbReference>
<keyword evidence="1" id="KW-0805">Transcription regulation</keyword>
<keyword evidence="2 4" id="KW-0238">DNA-binding</keyword>
<dbReference type="Gene3D" id="1.10.10.60">
    <property type="entry name" value="Homeodomain-like"/>
    <property type="match status" value="1"/>
</dbReference>
<organism evidence="6 7">
    <name type="scientific">Desulfoscipio gibsoniae DSM 7213</name>
    <dbReference type="NCBI Taxonomy" id="767817"/>
    <lineage>
        <taxon>Bacteria</taxon>
        <taxon>Bacillati</taxon>
        <taxon>Bacillota</taxon>
        <taxon>Clostridia</taxon>
        <taxon>Eubacteriales</taxon>
        <taxon>Desulfallaceae</taxon>
        <taxon>Desulfoscipio</taxon>
    </lineage>
</organism>
<reference evidence="6 7" key="1">
    <citation type="submission" date="2012-01" db="EMBL/GenBank/DDBJ databases">
        <title>Complete sequence of Desulfotomaculum gibsoniae DSM 7213.</title>
        <authorList>
            <consortium name="US DOE Joint Genome Institute"/>
            <person name="Lucas S."/>
            <person name="Han J."/>
            <person name="Lapidus A."/>
            <person name="Cheng J.-F."/>
            <person name="Goodwin L."/>
            <person name="Pitluck S."/>
            <person name="Peters L."/>
            <person name="Ovchinnikova G."/>
            <person name="Teshima H."/>
            <person name="Detter J.C."/>
            <person name="Han C."/>
            <person name="Tapia R."/>
            <person name="Land M."/>
            <person name="Hauser L."/>
            <person name="Kyrpides N."/>
            <person name="Ivanova N."/>
            <person name="Pagani I."/>
            <person name="Parshina S."/>
            <person name="Plugge C."/>
            <person name="Muyzer G."/>
            <person name="Kuever J."/>
            <person name="Ivanova A."/>
            <person name="Nazina T."/>
            <person name="Klenk H.-P."/>
            <person name="Brambilla E."/>
            <person name="Spring S."/>
            <person name="Stams A.F."/>
            <person name="Woyke T."/>
        </authorList>
    </citation>
    <scope>NUCLEOTIDE SEQUENCE [LARGE SCALE GENOMIC DNA]</scope>
    <source>
        <strain evidence="6 7">DSM 7213</strain>
    </source>
</reference>
<evidence type="ECO:0000256" key="2">
    <source>
        <dbReference type="ARBA" id="ARBA00023125"/>
    </source>
</evidence>
<feature type="domain" description="HTH tetR-type" evidence="5">
    <location>
        <begin position="9"/>
        <end position="69"/>
    </location>
</feature>
<dbReference type="GO" id="GO:0003677">
    <property type="term" value="F:DNA binding"/>
    <property type="evidence" value="ECO:0007669"/>
    <property type="project" value="UniProtKB-UniRule"/>
</dbReference>
<dbReference type="HOGENOM" id="CLU_069356_12_2_9"/>
<dbReference type="Gene3D" id="1.10.357.10">
    <property type="entry name" value="Tetracycline Repressor, domain 2"/>
    <property type="match status" value="1"/>
</dbReference>
<dbReference type="AlphaFoldDB" id="R4KF46"/>
<dbReference type="Pfam" id="PF08360">
    <property type="entry name" value="TetR_C_5"/>
    <property type="match status" value="1"/>
</dbReference>
<dbReference type="InterPro" id="IPR013571">
    <property type="entry name" value="Tscrpt_reg_QacR_C"/>
</dbReference>
<gene>
    <name evidence="6" type="ORF">Desgi_1763</name>
</gene>
<dbReference type="eggNOG" id="COG1309">
    <property type="taxonomic scope" value="Bacteria"/>
</dbReference>
<evidence type="ECO:0000256" key="1">
    <source>
        <dbReference type="ARBA" id="ARBA00023015"/>
    </source>
</evidence>
<dbReference type="PROSITE" id="PS50977">
    <property type="entry name" value="HTH_TETR_2"/>
    <property type="match status" value="1"/>
</dbReference>
<evidence type="ECO:0000313" key="7">
    <source>
        <dbReference type="Proteomes" id="UP000013520"/>
    </source>
</evidence>
<proteinExistence type="predicted"/>
<dbReference type="InterPro" id="IPR001647">
    <property type="entry name" value="HTH_TetR"/>
</dbReference>
<dbReference type="Pfam" id="PF00440">
    <property type="entry name" value="TetR_N"/>
    <property type="match status" value="1"/>
</dbReference>
<evidence type="ECO:0000256" key="4">
    <source>
        <dbReference type="PROSITE-ProRule" id="PRU00335"/>
    </source>
</evidence>
<dbReference type="STRING" id="767817.Desgi_1763"/>
<dbReference type="InterPro" id="IPR036271">
    <property type="entry name" value="Tet_transcr_reg_TetR-rel_C_sf"/>
</dbReference>
<name>R4KF46_9FIRM</name>
<dbReference type="Proteomes" id="UP000013520">
    <property type="component" value="Chromosome"/>
</dbReference>
<sequence length="201" mass="22837">MTKRRHEGEQTKQHIIDQAKILFSQKGYTGTSIKDICDATGCSKGSIYYHFKNKEDIFLNLAEQTFTQWWEQWEKISSQYELVANKLYAYADYKADNFQKPMNKAGEEFLSKVGANSEAGKTFLAIINNFLAGYEKLMSEGIARGEFKNDDPKELAGIFVSLHTGLSHSCYVLNMNCDVMKAFFRKGTDVFLQGISTSKNT</sequence>
<evidence type="ECO:0000313" key="6">
    <source>
        <dbReference type="EMBL" id="AGL01214.1"/>
    </source>
</evidence>
<dbReference type="SUPFAM" id="SSF48498">
    <property type="entry name" value="Tetracyclin repressor-like, C-terminal domain"/>
    <property type="match status" value="1"/>
</dbReference>
<dbReference type="PANTHER" id="PTHR47506:SF6">
    <property type="entry name" value="HTH-TYPE TRANSCRIPTIONAL REPRESSOR NEMR"/>
    <property type="match status" value="1"/>
</dbReference>
<accession>R4KF46</accession>
<dbReference type="SUPFAM" id="SSF46689">
    <property type="entry name" value="Homeodomain-like"/>
    <property type="match status" value="1"/>
</dbReference>
<evidence type="ECO:0000256" key="3">
    <source>
        <dbReference type="ARBA" id="ARBA00023163"/>
    </source>
</evidence>
<dbReference type="KEGG" id="dgi:Desgi_1763"/>
<keyword evidence="3" id="KW-0804">Transcription</keyword>
<dbReference type="PANTHER" id="PTHR47506">
    <property type="entry name" value="TRANSCRIPTIONAL REGULATORY PROTEIN"/>
    <property type="match status" value="1"/>
</dbReference>